<feature type="domain" description="Hemerythrin-like" evidence="1">
    <location>
        <begin position="6"/>
        <end position="132"/>
    </location>
</feature>
<proteinExistence type="predicted"/>
<dbReference type="Pfam" id="PF01814">
    <property type="entry name" value="Hemerythrin"/>
    <property type="match status" value="1"/>
</dbReference>
<dbReference type="AlphaFoldDB" id="A0A931EXM7"/>
<dbReference type="Gene3D" id="1.20.120.520">
    <property type="entry name" value="nmb1532 protein domain like"/>
    <property type="match status" value="1"/>
</dbReference>
<keyword evidence="3" id="KW-1185">Reference proteome</keyword>
<comment type="caution">
    <text evidence="2">The sequence shown here is derived from an EMBL/GenBank/DDBJ whole genome shotgun (WGS) entry which is preliminary data.</text>
</comment>
<dbReference type="InterPro" id="IPR012312">
    <property type="entry name" value="Hemerythrin-like"/>
</dbReference>
<reference evidence="2" key="1">
    <citation type="submission" date="2020-11" db="EMBL/GenBank/DDBJ databases">
        <title>Whole-genome analyses of Nonomuraea sp. K274.</title>
        <authorList>
            <person name="Veyisoglu A."/>
        </authorList>
    </citation>
    <scope>NUCLEOTIDE SEQUENCE</scope>
    <source>
        <strain evidence="2">K274</strain>
    </source>
</reference>
<gene>
    <name evidence="2" type="ORF">ITP53_00820</name>
</gene>
<sequence length="217" mass="24260">MMGIVHGALRRDLDRTRAVLAGTPYPQGRQRRALGGHVVWMMEFLHAHHSGEDEGLWPLVRARNPAAGPLLDSLDADHRRIAPASETLTAAARHYAATTTDQTRLDLLAALEALADVLVPHLEREVEEAMPVVSVSITDAEWRAWDQAYNVKPKSLSRLGMEGHWLLDGIDPESYQLVVHQVPPLPRFILLRGFARTYRRRAAARWQPEIPATGARV</sequence>
<evidence type="ECO:0000259" key="1">
    <source>
        <dbReference type="Pfam" id="PF01814"/>
    </source>
</evidence>
<dbReference type="CDD" id="cd12108">
    <property type="entry name" value="Hr-like"/>
    <property type="match status" value="1"/>
</dbReference>
<dbReference type="EMBL" id="JADOGI010000001">
    <property type="protein sequence ID" value="MBF8184311.1"/>
    <property type="molecule type" value="Genomic_DNA"/>
</dbReference>
<accession>A0A931EXM7</accession>
<organism evidence="2 3">
    <name type="scientific">Nonomuraea cypriaca</name>
    <dbReference type="NCBI Taxonomy" id="1187855"/>
    <lineage>
        <taxon>Bacteria</taxon>
        <taxon>Bacillati</taxon>
        <taxon>Actinomycetota</taxon>
        <taxon>Actinomycetes</taxon>
        <taxon>Streptosporangiales</taxon>
        <taxon>Streptosporangiaceae</taxon>
        <taxon>Nonomuraea</taxon>
    </lineage>
</organism>
<evidence type="ECO:0000313" key="3">
    <source>
        <dbReference type="Proteomes" id="UP000605361"/>
    </source>
</evidence>
<name>A0A931EXM7_9ACTN</name>
<dbReference type="Proteomes" id="UP000605361">
    <property type="component" value="Unassembled WGS sequence"/>
</dbReference>
<evidence type="ECO:0000313" key="2">
    <source>
        <dbReference type="EMBL" id="MBF8184311.1"/>
    </source>
</evidence>
<protein>
    <submittedName>
        <fullName evidence="2">Hemerythrin domain-containing protein</fullName>
    </submittedName>
</protein>